<evidence type="ECO:0000256" key="4">
    <source>
        <dbReference type="ARBA" id="ARBA00023015"/>
    </source>
</evidence>
<dbReference type="EMBL" id="UWXJ01000001">
    <property type="protein sequence ID" value="VCY82094.1"/>
    <property type="molecule type" value="Genomic_DNA"/>
</dbReference>
<organism evidence="8 9">
    <name type="scientific">Escherichia coli</name>
    <dbReference type="NCBI Taxonomy" id="562"/>
    <lineage>
        <taxon>Bacteria</taxon>
        <taxon>Pseudomonadati</taxon>
        <taxon>Pseudomonadota</taxon>
        <taxon>Gammaproteobacteria</taxon>
        <taxon>Enterobacterales</taxon>
        <taxon>Enterobacteriaceae</taxon>
        <taxon>Escherichia</taxon>
    </lineage>
</organism>
<dbReference type="Proteomes" id="UP000281521">
    <property type="component" value="Unassembled WGS sequence"/>
</dbReference>
<dbReference type="GO" id="GO:0000987">
    <property type="term" value="F:cis-regulatory region sequence-specific DNA binding"/>
    <property type="evidence" value="ECO:0007669"/>
    <property type="project" value="InterPro"/>
</dbReference>
<dbReference type="GO" id="GO:0006351">
    <property type="term" value="P:DNA-templated transcription"/>
    <property type="evidence" value="ECO:0007669"/>
    <property type="project" value="TreeGrafter"/>
</dbReference>
<gene>
    <name evidence="8" type="primary">dinJ</name>
    <name evidence="8" type="ORF">BANRA_00727</name>
</gene>
<evidence type="ECO:0000313" key="8">
    <source>
        <dbReference type="EMBL" id="VCY82094.1"/>
    </source>
</evidence>
<sequence>MAANAFVRARIDEDLKNQAADVLAGMGLTISDLVRITLTKVAREKALPFDLREPNQLTIQSIKNSEAGVDVHKAKDADDLFDKLEFKYDSKGY</sequence>
<dbReference type="Pfam" id="PF04221">
    <property type="entry name" value="RelB"/>
    <property type="match status" value="1"/>
</dbReference>
<evidence type="ECO:0000256" key="2">
    <source>
        <dbReference type="ARBA" id="ARBA00022491"/>
    </source>
</evidence>
<dbReference type="GO" id="GO:0006355">
    <property type="term" value="P:regulation of DNA-templated transcription"/>
    <property type="evidence" value="ECO:0007669"/>
    <property type="project" value="InterPro"/>
</dbReference>
<evidence type="ECO:0000256" key="7">
    <source>
        <dbReference type="ARBA" id="ARBA00069111"/>
    </source>
</evidence>
<dbReference type="PANTHER" id="PTHR38781">
    <property type="entry name" value="ANTITOXIN DINJ-RELATED"/>
    <property type="match status" value="1"/>
</dbReference>
<evidence type="ECO:0000313" key="9">
    <source>
        <dbReference type="Proteomes" id="UP000281521"/>
    </source>
</evidence>
<proteinExistence type="inferred from homology"/>
<dbReference type="RefSeq" id="WP_124074528.1">
    <property type="nucleotide sequence ID" value="NZ_CP062204.1"/>
</dbReference>
<dbReference type="Gene3D" id="1.10.1220.10">
    <property type="entry name" value="Met repressor-like"/>
    <property type="match status" value="1"/>
</dbReference>
<evidence type="ECO:0000256" key="5">
    <source>
        <dbReference type="ARBA" id="ARBA00023125"/>
    </source>
</evidence>
<dbReference type="GO" id="GO:0015643">
    <property type="term" value="F:toxic substance binding"/>
    <property type="evidence" value="ECO:0007669"/>
    <property type="project" value="InterPro"/>
</dbReference>
<dbReference type="FunFam" id="1.10.1220.10:FF:000007">
    <property type="entry name" value="Addiction module antitoxin, RelB/DinJ family"/>
    <property type="match status" value="1"/>
</dbReference>
<keyword evidence="6" id="KW-0804">Transcription</keyword>
<keyword evidence="2" id="KW-0678">Repressor</keyword>
<keyword evidence="5" id="KW-0238">DNA-binding</keyword>
<keyword evidence="3" id="KW-1277">Toxin-antitoxin system</keyword>
<protein>
    <recommendedName>
        <fullName evidence="7">Antitoxin DinJ</fullName>
    </recommendedName>
</protein>
<evidence type="ECO:0000256" key="1">
    <source>
        <dbReference type="ARBA" id="ARBA00010562"/>
    </source>
</evidence>
<dbReference type="InterPro" id="IPR013321">
    <property type="entry name" value="Arc_rbn_hlx_hlx"/>
</dbReference>
<dbReference type="NCBIfam" id="TIGR02384">
    <property type="entry name" value="RelB_DinJ"/>
    <property type="match status" value="1"/>
</dbReference>
<evidence type="ECO:0000256" key="3">
    <source>
        <dbReference type="ARBA" id="ARBA00022649"/>
    </source>
</evidence>
<dbReference type="GO" id="GO:0044010">
    <property type="term" value="P:single-species biofilm formation"/>
    <property type="evidence" value="ECO:0007669"/>
    <property type="project" value="InterPro"/>
</dbReference>
<accession>A0A3P5DJJ6</accession>
<keyword evidence="4" id="KW-0805">Transcription regulation</keyword>
<evidence type="ECO:0000256" key="6">
    <source>
        <dbReference type="ARBA" id="ARBA00023163"/>
    </source>
</evidence>
<comment type="similarity">
    <text evidence="1">Belongs to the RelB/DinJ antitoxin family.</text>
</comment>
<dbReference type="PIRSF" id="PIRSF003108">
    <property type="entry name" value="DinJ"/>
    <property type="match status" value="1"/>
</dbReference>
<dbReference type="AlphaFoldDB" id="A0A3P5DJJ6"/>
<name>A0A3P5DJJ6_ECOLX</name>
<dbReference type="PANTHER" id="PTHR38781:SF1">
    <property type="entry name" value="ANTITOXIN DINJ-RELATED"/>
    <property type="match status" value="1"/>
</dbReference>
<dbReference type="InterPro" id="IPR026262">
    <property type="entry name" value="DinJ"/>
</dbReference>
<dbReference type="InterPro" id="IPR007337">
    <property type="entry name" value="RelB/DinJ"/>
</dbReference>
<reference evidence="8 9" key="1">
    <citation type="submission" date="2018-10" db="EMBL/GenBank/DDBJ databases">
        <authorList>
            <person name="Noll B N."/>
        </authorList>
    </citation>
    <scope>NUCLEOTIDE SEQUENCE [LARGE SCALE GENOMIC DNA]</scope>
    <source>
        <strain evidence="8">Ecoli022</strain>
    </source>
</reference>